<name>A0A4R7FLJ8_9MICO</name>
<gene>
    <name evidence="1" type="ORF">CLV52_2189</name>
</gene>
<dbReference type="Gene3D" id="1.10.287.1080">
    <property type="entry name" value="MazG-like"/>
    <property type="match status" value="1"/>
</dbReference>
<dbReference type="InterPro" id="IPR052555">
    <property type="entry name" value="dCTP_Pyrophosphatase"/>
</dbReference>
<organism evidence="1 2">
    <name type="scientific">Amnibacterium kyonggiense</name>
    <dbReference type="NCBI Taxonomy" id="595671"/>
    <lineage>
        <taxon>Bacteria</taxon>
        <taxon>Bacillati</taxon>
        <taxon>Actinomycetota</taxon>
        <taxon>Actinomycetes</taxon>
        <taxon>Micrococcales</taxon>
        <taxon>Microbacteriaceae</taxon>
        <taxon>Amnibacterium</taxon>
    </lineage>
</organism>
<dbReference type="OrthoDB" id="9791898at2"/>
<dbReference type="PANTHER" id="PTHR46523">
    <property type="entry name" value="DCTP PYROPHOSPHATASE 1"/>
    <property type="match status" value="1"/>
</dbReference>
<accession>A0A4R7FLJ8</accession>
<keyword evidence="1" id="KW-0378">Hydrolase</keyword>
<dbReference type="GO" id="GO:0047429">
    <property type="term" value="F:nucleoside triphosphate diphosphatase activity"/>
    <property type="evidence" value="ECO:0007669"/>
    <property type="project" value="InterPro"/>
</dbReference>
<dbReference type="SUPFAM" id="SSF101386">
    <property type="entry name" value="all-alpha NTP pyrophosphatases"/>
    <property type="match status" value="1"/>
</dbReference>
<comment type="caution">
    <text evidence="1">The sequence shown here is derived from an EMBL/GenBank/DDBJ whole genome shotgun (WGS) entry which is preliminary data.</text>
</comment>
<reference evidence="1 2" key="1">
    <citation type="submission" date="2019-03" db="EMBL/GenBank/DDBJ databases">
        <title>Genomic Encyclopedia of Archaeal and Bacterial Type Strains, Phase II (KMG-II): from individual species to whole genera.</title>
        <authorList>
            <person name="Goeker M."/>
        </authorList>
    </citation>
    <scope>NUCLEOTIDE SEQUENCE [LARGE SCALE GENOMIC DNA]</scope>
    <source>
        <strain evidence="1 2">DSM 24782</strain>
    </source>
</reference>
<sequence>MAWESSSTAIRAFVHERDWSQFHSPDNLAKSIAIEAGELLECYQWSPGADHADVRRELADVLIYCLLLVDELGADVDELIAAKIQENERKYPADRARGRSAKYDRL</sequence>
<dbReference type="PIRSF" id="PIRSF029826">
    <property type="entry name" value="UCP029826_pph"/>
    <property type="match status" value="1"/>
</dbReference>
<protein>
    <submittedName>
        <fullName evidence="1">NTP pyrophosphatase (Non-canonical NTP hydrolase)</fullName>
    </submittedName>
</protein>
<dbReference type="AlphaFoldDB" id="A0A4R7FLJ8"/>
<evidence type="ECO:0000313" key="2">
    <source>
        <dbReference type="Proteomes" id="UP000295344"/>
    </source>
</evidence>
<dbReference type="InterPro" id="IPR025984">
    <property type="entry name" value="DCTPP"/>
</dbReference>
<dbReference type="Proteomes" id="UP000295344">
    <property type="component" value="Unassembled WGS sequence"/>
</dbReference>
<dbReference type="GO" id="GO:0009143">
    <property type="term" value="P:nucleoside triphosphate catabolic process"/>
    <property type="evidence" value="ECO:0007669"/>
    <property type="project" value="InterPro"/>
</dbReference>
<keyword evidence="2" id="KW-1185">Reference proteome</keyword>
<proteinExistence type="predicted"/>
<dbReference type="RefSeq" id="WP_133766341.1">
    <property type="nucleotide sequence ID" value="NZ_BAAARP010000002.1"/>
</dbReference>
<evidence type="ECO:0000313" key="1">
    <source>
        <dbReference type="EMBL" id="TDS77248.1"/>
    </source>
</evidence>
<dbReference type="CDD" id="cd11537">
    <property type="entry name" value="NTP-PPase_RS21-C6_like"/>
    <property type="match status" value="1"/>
</dbReference>
<dbReference type="Pfam" id="PF12643">
    <property type="entry name" value="MazG-like"/>
    <property type="match status" value="1"/>
</dbReference>
<dbReference type="PANTHER" id="PTHR46523:SF1">
    <property type="entry name" value="DCTP PYROPHOSPHATASE 1"/>
    <property type="match status" value="1"/>
</dbReference>
<dbReference type="EMBL" id="SOAM01000002">
    <property type="protein sequence ID" value="TDS77248.1"/>
    <property type="molecule type" value="Genomic_DNA"/>
</dbReference>